<dbReference type="SMART" id="SM00871">
    <property type="entry name" value="AraC_E_bind"/>
    <property type="match status" value="1"/>
</dbReference>
<dbReference type="SMART" id="SM00422">
    <property type="entry name" value="HTH_MERR"/>
    <property type="match status" value="1"/>
</dbReference>
<gene>
    <name evidence="3" type="ORF">ACFQ5G_20755</name>
</gene>
<evidence type="ECO:0000313" key="3">
    <source>
        <dbReference type="EMBL" id="MFD1367788.1"/>
    </source>
</evidence>
<evidence type="ECO:0000259" key="2">
    <source>
        <dbReference type="PROSITE" id="PS50937"/>
    </source>
</evidence>
<organism evidence="3 4">
    <name type="scientific">Actinoplanes sichuanensis</name>
    <dbReference type="NCBI Taxonomy" id="512349"/>
    <lineage>
        <taxon>Bacteria</taxon>
        <taxon>Bacillati</taxon>
        <taxon>Actinomycetota</taxon>
        <taxon>Actinomycetes</taxon>
        <taxon>Micromonosporales</taxon>
        <taxon>Micromonosporaceae</taxon>
        <taxon>Actinoplanes</taxon>
    </lineage>
</organism>
<dbReference type="PROSITE" id="PS00552">
    <property type="entry name" value="HTH_MERR_1"/>
    <property type="match status" value="1"/>
</dbReference>
<keyword evidence="4" id="KW-1185">Reference proteome</keyword>
<comment type="caution">
    <text evidence="3">The sequence shown here is derived from an EMBL/GenBank/DDBJ whole genome shotgun (WGS) entry which is preliminary data.</text>
</comment>
<dbReference type="CDD" id="cd01107">
    <property type="entry name" value="HTH_BmrR"/>
    <property type="match status" value="1"/>
</dbReference>
<dbReference type="Proteomes" id="UP001597183">
    <property type="component" value="Unassembled WGS sequence"/>
</dbReference>
<sequence>MVDDLIPIGRFSRMSRLSIKALRFYDAQGLLAPARVDPASGYRWYRRSQAARAEAIRVLRAVDLPVGEIRELLGDDDPELIGKRLAAHRERLRARLAEQERMLRFLERLIDRGGNLMSSEVTVKRVAPVTVASVTLRVSLVTIGEAVQHGFGTIIGAIGTAGAHPAGAPFLVYHDVLDEGAEGEVELCIPVPAGTPGFREMPGATVASIVHRGPYDEIAPAYHVLTGWIEENGRKPDGPPREIYLNDPQTVGPDELLTEVQFPIEGDR</sequence>
<dbReference type="RefSeq" id="WP_317792729.1">
    <property type="nucleotide sequence ID" value="NZ_AP028461.1"/>
</dbReference>
<dbReference type="InterPro" id="IPR011256">
    <property type="entry name" value="Reg_factor_effector_dom_sf"/>
</dbReference>
<dbReference type="InterPro" id="IPR047057">
    <property type="entry name" value="MerR_fam"/>
</dbReference>
<reference evidence="4" key="1">
    <citation type="journal article" date="2019" name="Int. J. Syst. Evol. Microbiol.">
        <title>The Global Catalogue of Microorganisms (GCM) 10K type strain sequencing project: providing services to taxonomists for standard genome sequencing and annotation.</title>
        <authorList>
            <consortium name="The Broad Institute Genomics Platform"/>
            <consortium name="The Broad Institute Genome Sequencing Center for Infectious Disease"/>
            <person name="Wu L."/>
            <person name="Ma J."/>
        </authorList>
    </citation>
    <scope>NUCLEOTIDE SEQUENCE [LARGE SCALE GENOMIC DNA]</scope>
    <source>
        <strain evidence="4">CCM 7526</strain>
    </source>
</reference>
<dbReference type="PROSITE" id="PS50937">
    <property type="entry name" value="HTH_MERR_2"/>
    <property type="match status" value="1"/>
</dbReference>
<protein>
    <submittedName>
        <fullName evidence="3">MerR family transcriptional regulator</fullName>
    </submittedName>
</protein>
<evidence type="ECO:0000256" key="1">
    <source>
        <dbReference type="ARBA" id="ARBA00023125"/>
    </source>
</evidence>
<keyword evidence="1" id="KW-0238">DNA-binding</keyword>
<dbReference type="PANTHER" id="PTHR30204">
    <property type="entry name" value="REDOX-CYCLING DRUG-SENSING TRANSCRIPTIONAL ACTIVATOR SOXR"/>
    <property type="match status" value="1"/>
</dbReference>
<dbReference type="Gene3D" id="3.20.80.10">
    <property type="entry name" value="Regulatory factor, effector binding domain"/>
    <property type="match status" value="1"/>
</dbReference>
<dbReference type="PANTHER" id="PTHR30204:SF97">
    <property type="entry name" value="MERR FAMILY REGULATORY PROTEIN"/>
    <property type="match status" value="1"/>
</dbReference>
<dbReference type="Gene3D" id="1.10.1660.10">
    <property type="match status" value="1"/>
</dbReference>
<dbReference type="Pfam" id="PF13411">
    <property type="entry name" value="MerR_1"/>
    <property type="match status" value="1"/>
</dbReference>
<name>A0ABW4ABZ7_9ACTN</name>
<dbReference type="InterPro" id="IPR029442">
    <property type="entry name" value="GyrI-like"/>
</dbReference>
<accession>A0ABW4ABZ7</accession>
<dbReference type="InterPro" id="IPR000551">
    <property type="entry name" value="MerR-type_HTH_dom"/>
</dbReference>
<dbReference type="InterPro" id="IPR010499">
    <property type="entry name" value="AraC_E-bd"/>
</dbReference>
<evidence type="ECO:0000313" key="4">
    <source>
        <dbReference type="Proteomes" id="UP001597183"/>
    </source>
</evidence>
<dbReference type="EMBL" id="JBHTMK010000030">
    <property type="protein sequence ID" value="MFD1367788.1"/>
    <property type="molecule type" value="Genomic_DNA"/>
</dbReference>
<dbReference type="Pfam" id="PF06445">
    <property type="entry name" value="GyrI-like"/>
    <property type="match status" value="1"/>
</dbReference>
<dbReference type="InterPro" id="IPR009061">
    <property type="entry name" value="DNA-bd_dom_put_sf"/>
</dbReference>
<feature type="domain" description="HTH merR-type" evidence="2">
    <location>
        <begin position="5"/>
        <end position="75"/>
    </location>
</feature>
<dbReference type="SUPFAM" id="SSF46955">
    <property type="entry name" value="Putative DNA-binding domain"/>
    <property type="match status" value="1"/>
</dbReference>
<proteinExistence type="predicted"/>
<dbReference type="SUPFAM" id="SSF55136">
    <property type="entry name" value="Probable bacterial effector-binding domain"/>
    <property type="match status" value="1"/>
</dbReference>